<keyword evidence="1" id="KW-1133">Transmembrane helix</keyword>
<keyword evidence="1" id="KW-0812">Transmembrane</keyword>
<keyword evidence="2" id="KW-0240">DNA-directed RNA polymerase</keyword>
<keyword evidence="2" id="KW-0804">Transcription</keyword>
<feature type="transmembrane region" description="Helical" evidence="1">
    <location>
        <begin position="68"/>
        <end position="89"/>
    </location>
</feature>
<sequence>MTPSSCCSSFGITSQYSSANFFLNPFFRDCFGNISLISAIIAVFWKISLDEILNFIVGYQSFEFPAQYLHLLVGFFLAFELFFLANGSFRTDLHPGQMAFRICTTSDI</sequence>
<dbReference type="GO" id="GO:0000428">
    <property type="term" value="C:DNA-directed RNA polymerase complex"/>
    <property type="evidence" value="ECO:0007669"/>
    <property type="project" value="UniProtKB-KW"/>
</dbReference>
<dbReference type="EMBL" id="GGEC01014075">
    <property type="protein sequence ID" value="MBW94558.1"/>
    <property type="molecule type" value="Transcribed_RNA"/>
</dbReference>
<feature type="transmembrane region" description="Helical" evidence="1">
    <location>
        <begin position="30"/>
        <end position="48"/>
    </location>
</feature>
<keyword evidence="1" id="KW-0472">Membrane</keyword>
<organism evidence="2">
    <name type="scientific">Rhizophora mucronata</name>
    <name type="common">Asiatic mangrove</name>
    <dbReference type="NCBI Taxonomy" id="61149"/>
    <lineage>
        <taxon>Eukaryota</taxon>
        <taxon>Viridiplantae</taxon>
        <taxon>Streptophyta</taxon>
        <taxon>Embryophyta</taxon>
        <taxon>Tracheophyta</taxon>
        <taxon>Spermatophyta</taxon>
        <taxon>Magnoliopsida</taxon>
        <taxon>eudicotyledons</taxon>
        <taxon>Gunneridae</taxon>
        <taxon>Pentapetalae</taxon>
        <taxon>rosids</taxon>
        <taxon>fabids</taxon>
        <taxon>Malpighiales</taxon>
        <taxon>Rhizophoraceae</taxon>
        <taxon>Rhizophora</taxon>
    </lineage>
</organism>
<evidence type="ECO:0000256" key="1">
    <source>
        <dbReference type="SAM" id="Phobius"/>
    </source>
</evidence>
<evidence type="ECO:0000313" key="2">
    <source>
        <dbReference type="EMBL" id="MBW94558.1"/>
    </source>
</evidence>
<protein>
    <submittedName>
        <fullName evidence="2">DNA-directed RNA polymerase IV subunit 1</fullName>
    </submittedName>
</protein>
<reference evidence="2" key="1">
    <citation type="submission" date="2018-02" db="EMBL/GenBank/DDBJ databases">
        <title>Rhizophora mucronata_Transcriptome.</title>
        <authorList>
            <person name="Meera S.P."/>
            <person name="Sreeshan A."/>
            <person name="Augustine A."/>
        </authorList>
    </citation>
    <scope>NUCLEOTIDE SEQUENCE</scope>
    <source>
        <tissue evidence="2">Leaf</tissue>
    </source>
</reference>
<name>A0A2P2JM73_RHIMU</name>
<accession>A0A2P2JM73</accession>
<proteinExistence type="predicted"/>
<dbReference type="AlphaFoldDB" id="A0A2P2JM73"/>